<proteinExistence type="predicted"/>
<comment type="caution">
    <text evidence="1">The sequence shown here is derived from an EMBL/GenBank/DDBJ whole genome shotgun (WGS) entry which is preliminary data.</text>
</comment>
<organism evidence="1 2">
    <name type="scientific">Colletotrichum incanum</name>
    <name type="common">Soybean anthracnose fungus</name>
    <dbReference type="NCBI Taxonomy" id="1573173"/>
    <lineage>
        <taxon>Eukaryota</taxon>
        <taxon>Fungi</taxon>
        <taxon>Dikarya</taxon>
        <taxon>Ascomycota</taxon>
        <taxon>Pezizomycotina</taxon>
        <taxon>Sordariomycetes</taxon>
        <taxon>Hypocreomycetidae</taxon>
        <taxon>Glomerellales</taxon>
        <taxon>Glomerellaceae</taxon>
        <taxon>Colletotrichum</taxon>
        <taxon>Colletotrichum spaethianum species complex</taxon>
    </lineage>
</organism>
<name>A0A167DSE3_COLIC</name>
<protein>
    <submittedName>
        <fullName evidence="1">Uncharacterized protein</fullName>
    </submittedName>
</protein>
<keyword evidence="2" id="KW-1185">Reference proteome</keyword>
<reference evidence="1 2" key="1">
    <citation type="submission" date="2015-06" db="EMBL/GenBank/DDBJ databases">
        <title>Survival trade-offs in plant roots during colonization by closely related pathogenic and mutualistic fungi.</title>
        <authorList>
            <person name="Hacquard S."/>
            <person name="Kracher B."/>
            <person name="Hiruma K."/>
            <person name="Weinman A."/>
            <person name="Muench P."/>
            <person name="Garrido Oter R."/>
            <person name="Ver Loren van Themaat E."/>
            <person name="Dallerey J.-F."/>
            <person name="Damm U."/>
            <person name="Henrissat B."/>
            <person name="Lespinet O."/>
            <person name="Thon M."/>
            <person name="Kemen E."/>
            <person name="McHardy A.C."/>
            <person name="Schulze-Lefert P."/>
            <person name="O'Connell R.J."/>
        </authorList>
    </citation>
    <scope>NUCLEOTIDE SEQUENCE [LARGE SCALE GENOMIC DNA]</scope>
    <source>
        <strain evidence="1 2">MAFF 238704</strain>
    </source>
</reference>
<dbReference type="AlphaFoldDB" id="A0A167DSE3"/>
<gene>
    <name evidence="1" type="ORF">CI238_11269</name>
</gene>
<sequence>LAFFLPSLHSILCPHPLLPFPLPNSPHIRRPLDPQLGPQLIHVPLQLLLPVDINHLLRLHPVLQRPGTINIAEPLPLPLLHRRVAQHRETRHRNQRVGELERLKRHLALPHDRQARQRMIEVMALAVPLHDIRTLRVIYVSHHWPRVRAHTFGIKPADIGSPDAVLGHLAQAVKVERDRSYTRPVAEDTTARRVREHGVAQAVDEVRRRSRFADGGDEVAAVGA</sequence>
<evidence type="ECO:0000313" key="1">
    <source>
        <dbReference type="EMBL" id="KZL84277.1"/>
    </source>
</evidence>
<dbReference type="Proteomes" id="UP000076584">
    <property type="component" value="Unassembled WGS sequence"/>
</dbReference>
<evidence type="ECO:0000313" key="2">
    <source>
        <dbReference type="Proteomes" id="UP000076584"/>
    </source>
</evidence>
<dbReference type="EMBL" id="LFIW01000904">
    <property type="protein sequence ID" value="KZL84277.1"/>
    <property type="molecule type" value="Genomic_DNA"/>
</dbReference>
<feature type="non-terminal residue" evidence="1">
    <location>
        <position position="1"/>
    </location>
</feature>
<accession>A0A167DSE3</accession>